<dbReference type="EMBL" id="CP027806">
    <property type="protein sequence ID" value="AXJ02343.1"/>
    <property type="molecule type" value="Genomic_DNA"/>
</dbReference>
<sequence length="85" mass="9826">MRNGMNTTDVNTKLIDSYLSLMKNMSVSNKLDLISKLTKTVKIDIEQEQPDFYKSFGGWDKNESAEELISSIKQARSFNRKIDEF</sequence>
<gene>
    <name evidence="1" type="ORF">CYPRO_3108</name>
</gene>
<dbReference type="KEGG" id="cprv:CYPRO_3108"/>
<proteinExistence type="predicted"/>
<protein>
    <submittedName>
        <fullName evidence="1">Uncharacterized protein</fullName>
    </submittedName>
</protein>
<dbReference type="AlphaFoldDB" id="A0A345UPE1"/>
<keyword evidence="2" id="KW-1185">Reference proteome</keyword>
<evidence type="ECO:0000313" key="1">
    <source>
        <dbReference type="EMBL" id="AXJ02343.1"/>
    </source>
</evidence>
<accession>A0A345UPE1</accession>
<dbReference type="Proteomes" id="UP000254808">
    <property type="component" value="Chromosome"/>
</dbReference>
<name>A0A345UPE1_9BACT</name>
<reference evidence="1 2" key="1">
    <citation type="submission" date="2018-03" db="EMBL/GenBank/DDBJ databases">
        <title>Phenotypic and genomic properties of Cyclonatronum proteinivorum gen. nov., sp. nov., a haloalkaliphilic bacteroidete from soda lakes possessing Na+-translocating rhodopsin.</title>
        <authorList>
            <person name="Toshchakov S.V."/>
            <person name="Korzhenkov A."/>
            <person name="Samarov N.I."/>
            <person name="Kublanov I.V."/>
            <person name="Muntyan M.S."/>
            <person name="Sorokin D.Y."/>
        </authorList>
    </citation>
    <scope>NUCLEOTIDE SEQUENCE [LARGE SCALE GENOMIC DNA]</scope>
    <source>
        <strain evidence="1 2">Omega</strain>
    </source>
</reference>
<organism evidence="1 2">
    <name type="scientific">Cyclonatronum proteinivorum</name>
    <dbReference type="NCBI Taxonomy" id="1457365"/>
    <lineage>
        <taxon>Bacteria</taxon>
        <taxon>Pseudomonadati</taxon>
        <taxon>Balneolota</taxon>
        <taxon>Balneolia</taxon>
        <taxon>Balneolales</taxon>
        <taxon>Cyclonatronaceae</taxon>
        <taxon>Cyclonatronum</taxon>
    </lineage>
</organism>
<evidence type="ECO:0000313" key="2">
    <source>
        <dbReference type="Proteomes" id="UP000254808"/>
    </source>
</evidence>